<dbReference type="InterPro" id="IPR036291">
    <property type="entry name" value="NAD(P)-bd_dom_sf"/>
</dbReference>
<dbReference type="Proteomes" id="UP000051515">
    <property type="component" value="Unassembled WGS sequence"/>
</dbReference>
<gene>
    <name evidence="1" type="ORF">FC78_GL001930</name>
</gene>
<evidence type="ECO:0000313" key="2">
    <source>
        <dbReference type="Proteomes" id="UP000051515"/>
    </source>
</evidence>
<organism evidence="1 2">
    <name type="scientific">Companilactobacillus bobalius DSM 19674</name>
    <dbReference type="NCBI Taxonomy" id="1423788"/>
    <lineage>
        <taxon>Bacteria</taxon>
        <taxon>Bacillati</taxon>
        <taxon>Bacillota</taxon>
        <taxon>Bacilli</taxon>
        <taxon>Lactobacillales</taxon>
        <taxon>Lactobacillaceae</taxon>
        <taxon>Companilactobacillus</taxon>
        <taxon>Companilactobacillus bobalius</taxon>
    </lineage>
</organism>
<comment type="caution">
    <text evidence="1">The sequence shown here is derived from an EMBL/GenBank/DDBJ whole genome shotgun (WGS) entry which is preliminary data.</text>
</comment>
<dbReference type="Gene3D" id="3.40.50.720">
    <property type="entry name" value="NAD(P)-binding Rossmann-like Domain"/>
    <property type="match status" value="1"/>
</dbReference>
<protein>
    <submittedName>
        <fullName evidence="1">Uncharacterized protein</fullName>
    </submittedName>
</protein>
<dbReference type="SUPFAM" id="SSF51735">
    <property type="entry name" value="NAD(P)-binding Rossmann-fold domains"/>
    <property type="match status" value="1"/>
</dbReference>
<keyword evidence="2" id="KW-1185">Reference proteome</keyword>
<proteinExistence type="predicted"/>
<dbReference type="PATRIC" id="fig|1423788.3.peg.1994"/>
<evidence type="ECO:0000313" key="1">
    <source>
        <dbReference type="EMBL" id="KRK83121.1"/>
    </source>
</evidence>
<name>A0A0R1KR36_9LACO</name>
<reference evidence="1 2" key="1">
    <citation type="journal article" date="2015" name="Genome Announc.">
        <title>Expanding the biotechnology potential of lactobacilli through comparative genomics of 213 strains and associated genera.</title>
        <authorList>
            <person name="Sun Z."/>
            <person name="Harris H.M."/>
            <person name="McCann A."/>
            <person name="Guo C."/>
            <person name="Argimon S."/>
            <person name="Zhang W."/>
            <person name="Yang X."/>
            <person name="Jeffery I.B."/>
            <person name="Cooney J.C."/>
            <person name="Kagawa T.F."/>
            <person name="Liu W."/>
            <person name="Song Y."/>
            <person name="Salvetti E."/>
            <person name="Wrobel A."/>
            <person name="Rasinkangas P."/>
            <person name="Parkhill J."/>
            <person name="Rea M.C."/>
            <person name="O'Sullivan O."/>
            <person name="Ritari J."/>
            <person name="Douillard F.P."/>
            <person name="Paul Ross R."/>
            <person name="Yang R."/>
            <person name="Briner A.E."/>
            <person name="Felis G.E."/>
            <person name="de Vos W.M."/>
            <person name="Barrangou R."/>
            <person name="Klaenhammer T.R."/>
            <person name="Caufield P.W."/>
            <person name="Cui Y."/>
            <person name="Zhang H."/>
            <person name="O'Toole P.W."/>
        </authorList>
    </citation>
    <scope>NUCLEOTIDE SEQUENCE [LARGE SCALE GENOMIC DNA]</scope>
    <source>
        <strain evidence="1 2">DSM 19674</strain>
    </source>
</reference>
<dbReference type="STRING" id="1423788.FC78_GL001930"/>
<dbReference type="EMBL" id="AZDY01000037">
    <property type="protein sequence ID" value="KRK83121.1"/>
    <property type="molecule type" value="Genomic_DNA"/>
</dbReference>
<accession>A0A0R1KR36</accession>
<sequence length="51" mass="5592">MYEDLNNKVAVITGGSKGIGTAISERFGKERSRSLSTTTAMKMVLKKQQTK</sequence>
<dbReference type="AlphaFoldDB" id="A0A0R1KR36"/>